<feature type="region of interest" description="Disordered" evidence="1">
    <location>
        <begin position="35"/>
        <end position="77"/>
    </location>
</feature>
<name>W7UI11_RUMFL</name>
<accession>W7UI11</accession>
<dbReference type="PROSITE" id="PS51257">
    <property type="entry name" value="PROKAR_LIPOPROTEIN"/>
    <property type="match status" value="1"/>
</dbReference>
<dbReference type="PATRIC" id="fig|1341157.4.peg.472"/>
<organism evidence="2 3">
    <name type="scientific">Ruminococcus flavefaciens 007c</name>
    <dbReference type="NCBI Taxonomy" id="1341157"/>
    <lineage>
        <taxon>Bacteria</taxon>
        <taxon>Bacillati</taxon>
        <taxon>Bacillota</taxon>
        <taxon>Clostridia</taxon>
        <taxon>Eubacteriales</taxon>
        <taxon>Oscillospiraceae</taxon>
        <taxon>Ruminococcus</taxon>
    </lineage>
</organism>
<dbReference type="RefSeq" id="WP_037296871.1">
    <property type="nucleotide sequence ID" value="NZ_ATAX01000008.1"/>
</dbReference>
<evidence type="ECO:0000313" key="2">
    <source>
        <dbReference type="EMBL" id="EWM54856.1"/>
    </source>
</evidence>
<dbReference type="OrthoDB" id="1822703at2"/>
<reference evidence="2 3" key="1">
    <citation type="journal article" date="2014" name="PLoS ONE">
        <title>Rumen cellulosomics: divergent fiber-degrading strategies revealed by comparative genome-wide analysis of six ruminococcal strains.</title>
        <authorList>
            <person name="Dassa B."/>
            <person name="Borovok I."/>
            <person name="Ruimy-Israeli V."/>
            <person name="Lamed R."/>
            <person name="Flint H.J."/>
            <person name="Duncan S.H."/>
            <person name="Henrissat B."/>
            <person name="Coutinho P."/>
            <person name="Morrison M."/>
            <person name="Mosoni P."/>
            <person name="Yeoman C.J."/>
            <person name="White B.A."/>
            <person name="Bayer E.A."/>
        </authorList>
    </citation>
    <scope>NUCLEOTIDE SEQUENCE [LARGE SCALE GENOMIC DNA]</scope>
    <source>
        <strain evidence="2 3">007c</strain>
    </source>
</reference>
<gene>
    <name evidence="2" type="ORF">RF007C_10990</name>
</gene>
<evidence type="ECO:0000256" key="1">
    <source>
        <dbReference type="SAM" id="MobiDB-lite"/>
    </source>
</evidence>
<evidence type="ECO:0000313" key="3">
    <source>
        <dbReference type="Proteomes" id="UP000019365"/>
    </source>
</evidence>
<dbReference type="AlphaFoldDB" id="W7UI11"/>
<dbReference type="EMBL" id="ATAX01000008">
    <property type="protein sequence ID" value="EWM54856.1"/>
    <property type="molecule type" value="Genomic_DNA"/>
</dbReference>
<proteinExistence type="predicted"/>
<keyword evidence="3" id="KW-1185">Reference proteome</keyword>
<comment type="caution">
    <text evidence="2">The sequence shown here is derived from an EMBL/GenBank/DDBJ whole genome shotgun (WGS) entry which is preliminary data.</text>
</comment>
<dbReference type="Proteomes" id="UP000019365">
    <property type="component" value="Unassembled WGS sequence"/>
</dbReference>
<protein>
    <submittedName>
        <fullName evidence="2">Uncharacterized protein</fullName>
    </submittedName>
</protein>
<sequence>MKKNKKTALMAAVLTGTVMLTGCDIGHEEVQDVYGPPVITESKTAESDTTEYDPAKDDIQDVYGPPSAGNAAETPAE</sequence>